<evidence type="ECO:0000256" key="1">
    <source>
        <dbReference type="SAM" id="MobiDB-lite"/>
    </source>
</evidence>
<dbReference type="EMBL" id="JADCNM010000009">
    <property type="protein sequence ID" value="KAG0467745.1"/>
    <property type="molecule type" value="Genomic_DNA"/>
</dbReference>
<reference evidence="2 3" key="1">
    <citation type="journal article" date="2020" name="Nat. Food">
        <title>A phased Vanilla planifolia genome enables genetic improvement of flavour and production.</title>
        <authorList>
            <person name="Hasing T."/>
            <person name="Tang H."/>
            <person name="Brym M."/>
            <person name="Khazi F."/>
            <person name="Huang T."/>
            <person name="Chambers A.H."/>
        </authorList>
    </citation>
    <scope>NUCLEOTIDE SEQUENCE [LARGE SCALE GENOMIC DNA]</scope>
    <source>
        <tissue evidence="2">Leaf</tissue>
    </source>
</reference>
<proteinExistence type="predicted"/>
<evidence type="ECO:0000313" key="3">
    <source>
        <dbReference type="Proteomes" id="UP000639772"/>
    </source>
</evidence>
<feature type="compositionally biased region" description="Low complexity" evidence="1">
    <location>
        <begin position="40"/>
        <end position="54"/>
    </location>
</feature>
<accession>A0A835QBP0</accession>
<feature type="region of interest" description="Disordered" evidence="1">
    <location>
        <begin position="40"/>
        <end position="62"/>
    </location>
</feature>
<dbReference type="AlphaFoldDB" id="A0A835QBP0"/>
<dbReference type="Proteomes" id="UP000639772">
    <property type="component" value="Chromosome 9"/>
</dbReference>
<sequence length="89" mass="10187">MALQSSCSLHRRRRRREHPTRGCLRWWRHRCLHLAASLASKSAGRPPSSLSRSPQLPPPLQERPVYFLASTARRHPVSELARQLSSIAN</sequence>
<organism evidence="2 3">
    <name type="scientific">Vanilla planifolia</name>
    <name type="common">Vanilla</name>
    <dbReference type="NCBI Taxonomy" id="51239"/>
    <lineage>
        <taxon>Eukaryota</taxon>
        <taxon>Viridiplantae</taxon>
        <taxon>Streptophyta</taxon>
        <taxon>Embryophyta</taxon>
        <taxon>Tracheophyta</taxon>
        <taxon>Spermatophyta</taxon>
        <taxon>Magnoliopsida</taxon>
        <taxon>Liliopsida</taxon>
        <taxon>Asparagales</taxon>
        <taxon>Orchidaceae</taxon>
        <taxon>Vanilloideae</taxon>
        <taxon>Vanilleae</taxon>
        <taxon>Vanilla</taxon>
    </lineage>
</organism>
<name>A0A835QBP0_VANPL</name>
<protein>
    <submittedName>
        <fullName evidence="2">Uncharacterized protein</fullName>
    </submittedName>
</protein>
<gene>
    <name evidence="2" type="ORF">HPP92_017073</name>
</gene>
<evidence type="ECO:0000313" key="2">
    <source>
        <dbReference type="EMBL" id="KAG0467745.1"/>
    </source>
</evidence>
<comment type="caution">
    <text evidence="2">The sequence shown here is derived from an EMBL/GenBank/DDBJ whole genome shotgun (WGS) entry which is preliminary data.</text>
</comment>